<dbReference type="InterPro" id="IPR001708">
    <property type="entry name" value="YidC/ALB3/OXA1/COX18"/>
</dbReference>
<evidence type="ECO:0000313" key="9">
    <source>
        <dbReference type="Proteomes" id="UP000774326"/>
    </source>
</evidence>
<dbReference type="EMBL" id="JAEUBG010002298">
    <property type="protein sequence ID" value="KAH3684831.1"/>
    <property type="molecule type" value="Genomic_DNA"/>
</dbReference>
<keyword evidence="3 6" id="KW-0812">Transmembrane</keyword>
<evidence type="ECO:0000256" key="4">
    <source>
        <dbReference type="ARBA" id="ARBA00022989"/>
    </source>
</evidence>
<protein>
    <recommendedName>
        <fullName evidence="7">Membrane insertase YidC/Oxa/ALB C-terminal domain-containing protein</fullName>
    </recommendedName>
</protein>
<dbReference type="GO" id="GO:0032977">
    <property type="term" value="F:membrane insertase activity"/>
    <property type="evidence" value="ECO:0007669"/>
    <property type="project" value="InterPro"/>
</dbReference>
<dbReference type="AlphaFoldDB" id="A0A9P8TNI0"/>
<evidence type="ECO:0000256" key="1">
    <source>
        <dbReference type="ARBA" id="ARBA00004141"/>
    </source>
</evidence>
<evidence type="ECO:0000256" key="6">
    <source>
        <dbReference type="RuleBase" id="RU003945"/>
    </source>
</evidence>
<keyword evidence="4" id="KW-1133">Transmembrane helix</keyword>
<proteinExistence type="inferred from homology"/>
<dbReference type="PANTHER" id="PTHR12428:SF65">
    <property type="entry name" value="CYTOCHROME C OXIDASE ASSEMBLY PROTEIN COX18, MITOCHONDRIAL"/>
    <property type="match status" value="1"/>
</dbReference>
<comment type="caution">
    <text evidence="8">The sequence shown here is derived from an EMBL/GenBank/DDBJ whole genome shotgun (WGS) entry which is preliminary data.</text>
</comment>
<dbReference type="CDD" id="cd20069">
    <property type="entry name" value="5TM_Oxa1-like"/>
    <property type="match status" value="1"/>
</dbReference>
<evidence type="ECO:0000256" key="5">
    <source>
        <dbReference type="ARBA" id="ARBA00023136"/>
    </source>
</evidence>
<evidence type="ECO:0000259" key="7">
    <source>
        <dbReference type="Pfam" id="PF02096"/>
    </source>
</evidence>
<feature type="domain" description="Membrane insertase YidC/Oxa/ALB C-terminal" evidence="7">
    <location>
        <begin position="132"/>
        <end position="285"/>
    </location>
</feature>
<keyword evidence="5" id="KW-0472">Membrane</keyword>
<reference evidence="8" key="1">
    <citation type="journal article" date="2021" name="Open Biol.">
        <title>Shared evolutionary footprints suggest mitochondrial oxidative damage underlies multiple complex I losses in fungi.</title>
        <authorList>
            <person name="Schikora-Tamarit M.A."/>
            <person name="Marcet-Houben M."/>
            <person name="Nosek J."/>
            <person name="Gabaldon T."/>
        </authorList>
    </citation>
    <scope>NUCLEOTIDE SEQUENCE</scope>
    <source>
        <strain evidence="8">CBS2887</strain>
    </source>
</reference>
<dbReference type="Proteomes" id="UP000774326">
    <property type="component" value="Unassembled WGS sequence"/>
</dbReference>
<evidence type="ECO:0000256" key="3">
    <source>
        <dbReference type="ARBA" id="ARBA00022692"/>
    </source>
</evidence>
<dbReference type="Pfam" id="PF02096">
    <property type="entry name" value="60KD_IMP"/>
    <property type="match status" value="1"/>
</dbReference>
<dbReference type="GO" id="GO:0033617">
    <property type="term" value="P:mitochondrial respiratory chain complex IV assembly"/>
    <property type="evidence" value="ECO:0007669"/>
    <property type="project" value="TreeGrafter"/>
</dbReference>
<dbReference type="InterPro" id="IPR028055">
    <property type="entry name" value="YidC/Oxa/ALB_C"/>
</dbReference>
<dbReference type="PANTHER" id="PTHR12428">
    <property type="entry name" value="OXA1"/>
    <property type="match status" value="1"/>
</dbReference>
<gene>
    <name evidence="8" type="ORF">WICPIJ_004184</name>
</gene>
<name>A0A9P8TNI0_WICPI</name>
<comment type="similarity">
    <text evidence="2 6">Belongs to the OXA1/ALB3/YidC family.</text>
</comment>
<comment type="subcellular location">
    <subcellularLocation>
        <location evidence="1 6">Membrane</location>
        <topology evidence="1 6">Multi-pass membrane protein</topology>
    </subcellularLocation>
</comment>
<evidence type="ECO:0000313" key="8">
    <source>
        <dbReference type="EMBL" id="KAH3684831.1"/>
    </source>
</evidence>
<dbReference type="GO" id="GO:0032979">
    <property type="term" value="P:protein insertion into mitochondrial inner membrane from matrix"/>
    <property type="evidence" value="ECO:0007669"/>
    <property type="project" value="TreeGrafter"/>
</dbReference>
<reference evidence="8" key="2">
    <citation type="submission" date="2021-01" db="EMBL/GenBank/DDBJ databases">
        <authorList>
            <person name="Schikora-Tamarit M.A."/>
        </authorList>
    </citation>
    <scope>NUCLEOTIDE SEQUENCE</scope>
    <source>
        <strain evidence="8">CBS2887</strain>
    </source>
</reference>
<keyword evidence="9" id="KW-1185">Reference proteome</keyword>
<accession>A0A9P8TNI0</accession>
<sequence>MLITRLSCRNFALQRQAKRTFVTETLSVLTSSVQSVHAFTGLPWWAVIPLTTITLRSLWTLPLAIFQRQRIQKQSSLRPIVNAMGPILRLKLAAKAQASREKESQRGNSGGLKGAAATLNYEQIMLLSAKERRNRQKELFKAHGCQAYKNFILPAFQIPLWVALSATFRELSGSFDTSVTSNMDLSLTDQGALWFTDLTLADPLHILPVVLGGLVLTNVEWNFKTFQLQSFGVKRSQRITMIDSMINISRLSVVFFMAVASQAPSALVLYWISSNVFSIIQNIFLDAYFPTRYTPYTRDSTKLTDSDKCSLVK</sequence>
<organism evidence="8 9">
    <name type="scientific">Wickerhamomyces pijperi</name>
    <name type="common">Yeast</name>
    <name type="synonym">Pichia pijperi</name>
    <dbReference type="NCBI Taxonomy" id="599730"/>
    <lineage>
        <taxon>Eukaryota</taxon>
        <taxon>Fungi</taxon>
        <taxon>Dikarya</taxon>
        <taxon>Ascomycota</taxon>
        <taxon>Saccharomycotina</taxon>
        <taxon>Saccharomycetes</taxon>
        <taxon>Phaffomycetales</taxon>
        <taxon>Wickerhamomycetaceae</taxon>
        <taxon>Wickerhamomyces</taxon>
    </lineage>
</organism>
<dbReference type="OrthoDB" id="2148490at2759"/>
<evidence type="ECO:0000256" key="2">
    <source>
        <dbReference type="ARBA" id="ARBA00009877"/>
    </source>
</evidence>
<dbReference type="GO" id="GO:0005743">
    <property type="term" value="C:mitochondrial inner membrane"/>
    <property type="evidence" value="ECO:0007669"/>
    <property type="project" value="TreeGrafter"/>
</dbReference>